<name>A0A927GAT1_9BACT</name>
<evidence type="ECO:0000256" key="1">
    <source>
        <dbReference type="ARBA" id="ARBA00008857"/>
    </source>
</evidence>
<dbReference type="AlphaFoldDB" id="A0A927GAT1"/>
<dbReference type="GO" id="GO:0006310">
    <property type="term" value="P:DNA recombination"/>
    <property type="evidence" value="ECO:0007669"/>
    <property type="project" value="UniProtKB-KW"/>
</dbReference>
<dbReference type="Pfam" id="PF17293">
    <property type="entry name" value="Arm-DNA-bind_5"/>
    <property type="match status" value="1"/>
</dbReference>
<dbReference type="SUPFAM" id="SSF56349">
    <property type="entry name" value="DNA breaking-rejoining enzymes"/>
    <property type="match status" value="1"/>
</dbReference>
<evidence type="ECO:0000259" key="6">
    <source>
        <dbReference type="PROSITE" id="PS51898"/>
    </source>
</evidence>
<evidence type="ECO:0000313" key="8">
    <source>
        <dbReference type="EMBL" id="MBD2705370.1"/>
    </source>
</evidence>
<dbReference type="Gene3D" id="1.10.443.10">
    <property type="entry name" value="Intergrase catalytic core"/>
    <property type="match status" value="1"/>
</dbReference>
<keyword evidence="2" id="KW-0229">DNA integration</keyword>
<dbReference type="InterPro" id="IPR010998">
    <property type="entry name" value="Integrase_recombinase_N"/>
</dbReference>
<dbReference type="PROSITE" id="PS51900">
    <property type="entry name" value="CB"/>
    <property type="match status" value="1"/>
</dbReference>
<accession>A0A927GAT1</accession>
<dbReference type="InterPro" id="IPR011010">
    <property type="entry name" value="DNA_brk_join_enz"/>
</dbReference>
<dbReference type="PROSITE" id="PS51898">
    <property type="entry name" value="TYR_RECOMBINASE"/>
    <property type="match status" value="1"/>
</dbReference>
<keyword evidence="3 5" id="KW-0238">DNA-binding</keyword>
<comment type="similarity">
    <text evidence="1">Belongs to the 'phage' integrase family.</text>
</comment>
<dbReference type="GO" id="GO:0015074">
    <property type="term" value="P:DNA integration"/>
    <property type="evidence" value="ECO:0007669"/>
    <property type="project" value="UniProtKB-KW"/>
</dbReference>
<evidence type="ECO:0000256" key="4">
    <source>
        <dbReference type="ARBA" id="ARBA00023172"/>
    </source>
</evidence>
<dbReference type="RefSeq" id="WP_190892704.1">
    <property type="nucleotide sequence ID" value="NZ_JACWZY010000053.1"/>
</dbReference>
<comment type="caution">
    <text evidence="8">The sequence shown here is derived from an EMBL/GenBank/DDBJ whole genome shotgun (WGS) entry which is preliminary data.</text>
</comment>
<dbReference type="Pfam" id="PF13102">
    <property type="entry name" value="Phage_int_SAM_5"/>
    <property type="match status" value="1"/>
</dbReference>
<feature type="domain" description="Tyr recombinase" evidence="6">
    <location>
        <begin position="225"/>
        <end position="415"/>
    </location>
</feature>
<dbReference type="InterPro" id="IPR002104">
    <property type="entry name" value="Integrase_catalytic"/>
</dbReference>
<evidence type="ECO:0000256" key="3">
    <source>
        <dbReference type="ARBA" id="ARBA00023125"/>
    </source>
</evidence>
<dbReference type="InterPro" id="IPR013762">
    <property type="entry name" value="Integrase-like_cat_sf"/>
</dbReference>
<dbReference type="EMBL" id="JACWZY010000053">
    <property type="protein sequence ID" value="MBD2705370.1"/>
    <property type="molecule type" value="Genomic_DNA"/>
</dbReference>
<dbReference type="InterPro" id="IPR050090">
    <property type="entry name" value="Tyrosine_recombinase_XerCD"/>
</dbReference>
<dbReference type="InterPro" id="IPR044068">
    <property type="entry name" value="CB"/>
</dbReference>
<proteinExistence type="inferred from homology"/>
<sequence>MAKATDYKDSDALVKVILYKSKTLADGSHPLMVRITKDRQRKYVSTGLSLQLKHWDDKKAEPRRNCPDRLLVEASINKWKAKFTEAASDLKQEEKPFSALRVAAKAAKSVRKVSVLGFIDEYNDRLNKEKRMGTASTVRDIRRALVRYETDEGRSPEKLLFTEVTPGYLDDFRSTLAERGLAETSMAVYFRTLRLVYNQAIKRGLVHDKHYPFREFKVSQFDLRTRKRAISKEEIGRIVDLKPETARLQLARDLFVFSYYGAGINFVDMAYLTWNDVQNGRLRYERKKTGHLFNFKLSVIAQQILDYYRPLTYKGIDAYVFPILDRHRHQTPKQVDNRIHKILGQVNPDLKVIAQMAGVEVVLTTYVARHSFATALKYSGVATAVISEAMGHQTESITQTYLASFENELIDEAFDNL</sequence>
<dbReference type="Proteomes" id="UP000598820">
    <property type="component" value="Unassembled WGS sequence"/>
</dbReference>
<evidence type="ECO:0000259" key="7">
    <source>
        <dbReference type="PROSITE" id="PS51900"/>
    </source>
</evidence>
<gene>
    <name evidence="8" type="ORF">IC229_32445</name>
</gene>
<dbReference type="Pfam" id="PF00589">
    <property type="entry name" value="Phage_integrase"/>
    <property type="match status" value="1"/>
</dbReference>
<dbReference type="GO" id="GO:0003677">
    <property type="term" value="F:DNA binding"/>
    <property type="evidence" value="ECO:0007669"/>
    <property type="project" value="UniProtKB-UniRule"/>
</dbReference>
<dbReference type="InterPro" id="IPR035386">
    <property type="entry name" value="Arm-DNA-bind_5"/>
</dbReference>
<feature type="domain" description="Core-binding (CB)" evidence="7">
    <location>
        <begin position="113"/>
        <end position="201"/>
    </location>
</feature>
<dbReference type="InterPro" id="IPR025269">
    <property type="entry name" value="SAM-like_dom"/>
</dbReference>
<protein>
    <submittedName>
        <fullName evidence="8">Site-specific integrase</fullName>
    </submittedName>
</protein>
<evidence type="ECO:0000313" key="9">
    <source>
        <dbReference type="Proteomes" id="UP000598820"/>
    </source>
</evidence>
<dbReference type="PANTHER" id="PTHR30349">
    <property type="entry name" value="PHAGE INTEGRASE-RELATED"/>
    <property type="match status" value="1"/>
</dbReference>
<reference evidence="8" key="1">
    <citation type="submission" date="2020-09" db="EMBL/GenBank/DDBJ databases">
        <authorList>
            <person name="Kim M.K."/>
        </authorList>
    </citation>
    <scope>NUCLEOTIDE SEQUENCE</scope>
    <source>
        <strain evidence="8">BT702</strain>
    </source>
</reference>
<keyword evidence="4" id="KW-0233">DNA recombination</keyword>
<evidence type="ECO:0000256" key="2">
    <source>
        <dbReference type="ARBA" id="ARBA00022908"/>
    </source>
</evidence>
<dbReference type="PANTHER" id="PTHR30349:SF64">
    <property type="entry name" value="PROPHAGE INTEGRASE INTD-RELATED"/>
    <property type="match status" value="1"/>
</dbReference>
<organism evidence="8 9">
    <name type="scientific">Spirosoma profusum</name>
    <dbReference type="NCBI Taxonomy" id="2771354"/>
    <lineage>
        <taxon>Bacteria</taxon>
        <taxon>Pseudomonadati</taxon>
        <taxon>Bacteroidota</taxon>
        <taxon>Cytophagia</taxon>
        <taxon>Cytophagales</taxon>
        <taxon>Cytophagaceae</taxon>
        <taxon>Spirosoma</taxon>
    </lineage>
</organism>
<dbReference type="CDD" id="cd01185">
    <property type="entry name" value="INTN1_C_like"/>
    <property type="match status" value="1"/>
</dbReference>
<dbReference type="Gene3D" id="1.10.150.130">
    <property type="match status" value="1"/>
</dbReference>
<keyword evidence="9" id="KW-1185">Reference proteome</keyword>
<evidence type="ECO:0000256" key="5">
    <source>
        <dbReference type="PROSITE-ProRule" id="PRU01248"/>
    </source>
</evidence>